<dbReference type="Pfam" id="PF04024">
    <property type="entry name" value="PspC"/>
    <property type="match status" value="1"/>
</dbReference>
<feature type="transmembrane region" description="Helical" evidence="2">
    <location>
        <begin position="378"/>
        <end position="397"/>
    </location>
</feature>
<feature type="transmembrane region" description="Helical" evidence="2">
    <location>
        <begin position="351"/>
        <end position="371"/>
    </location>
</feature>
<evidence type="ECO:0000259" key="3">
    <source>
        <dbReference type="Pfam" id="PF04024"/>
    </source>
</evidence>
<evidence type="ECO:0000313" key="4">
    <source>
        <dbReference type="EMBL" id="SDH50337.1"/>
    </source>
</evidence>
<evidence type="ECO:0000256" key="2">
    <source>
        <dbReference type="SAM" id="Phobius"/>
    </source>
</evidence>
<keyword evidence="2" id="KW-0472">Membrane</keyword>
<dbReference type="AlphaFoldDB" id="A0A1G8CXN0"/>
<dbReference type="EMBL" id="FNCN01000017">
    <property type="protein sequence ID" value="SDH50337.1"/>
    <property type="molecule type" value="Genomic_DNA"/>
</dbReference>
<keyword evidence="5" id="KW-1185">Reference proteome</keyword>
<dbReference type="Proteomes" id="UP000198923">
    <property type="component" value="Unassembled WGS sequence"/>
</dbReference>
<name>A0A1G8CXN0_9ACTN</name>
<sequence length="523" mass="53459">MTDSGIDPSEPAQRHGDGEAGDAGTATARRRELRRCDEGRMFTGVCAGLGRHAGIDPVLFRVAFALLFVASGTGLMLYAAAFLLMRNPQGRPGLAGQWTRRSFSDETVFALLTAIFTIGLLLSLAAGGIGLDTLLVGTLLAIAVLAARAHGADLIGLARSAPDRVGAWRAKGGEAGPEPYGTAEAQPPRPESPPAPLTPPVPHPFAEAPEARTRVSAPLRAPAQRAEPAPSPAPGTVEHPRPGSAVPPHGQTLGGLGFAASSEPFAPHGPYMPGEGDVRRGPYQPLDPRRRGEHVGASQVPPVATAPPPAKAPRTAKKRTRPKSYVGAATLCLSMIVGGVVVATQSVPGSVNVPVVGGAVLVTIGLGLLVATWFGRGMGLVAAGTAVALVLMVGSAVSDTPGRGATMTWAPTSAAEANRTYKLGFGSGTLDLSGLVLAPGSRTTFDAEVSVGELTVILPPTVRAEVDGRVRIGDVQIGHSVRGGTGVRHRMVLEPEVPPKGAVATIVLNVVAGIGDVDVRHAA</sequence>
<keyword evidence="2" id="KW-0812">Transmembrane</keyword>
<feature type="transmembrane region" description="Helical" evidence="2">
    <location>
        <begin position="324"/>
        <end position="345"/>
    </location>
</feature>
<feature type="compositionally biased region" description="Pro residues" evidence="1">
    <location>
        <begin position="187"/>
        <end position="203"/>
    </location>
</feature>
<dbReference type="STRING" id="504805.SAMN05421505_11727"/>
<dbReference type="RefSeq" id="WP_176955534.1">
    <property type="nucleotide sequence ID" value="NZ_FNCN01000017.1"/>
</dbReference>
<evidence type="ECO:0000313" key="5">
    <source>
        <dbReference type="Proteomes" id="UP000198923"/>
    </source>
</evidence>
<reference evidence="4 5" key="1">
    <citation type="submission" date="2016-10" db="EMBL/GenBank/DDBJ databases">
        <authorList>
            <person name="de Groot N.N."/>
        </authorList>
    </citation>
    <scope>NUCLEOTIDE SEQUENCE [LARGE SCALE GENOMIC DNA]</scope>
    <source>
        <strain evidence="4 5">CPCC 201354</strain>
    </source>
</reference>
<gene>
    <name evidence="4" type="ORF">SAMN05421505_11727</name>
</gene>
<protein>
    <submittedName>
        <fullName evidence="4">Phage shock protein PspC (Stress-responsive transcriptional regulator)</fullName>
    </submittedName>
</protein>
<evidence type="ECO:0000256" key="1">
    <source>
        <dbReference type="SAM" id="MobiDB-lite"/>
    </source>
</evidence>
<feature type="transmembrane region" description="Helical" evidence="2">
    <location>
        <begin position="106"/>
        <end position="127"/>
    </location>
</feature>
<feature type="transmembrane region" description="Helical" evidence="2">
    <location>
        <begin position="133"/>
        <end position="151"/>
    </location>
</feature>
<feature type="region of interest" description="Disordered" evidence="1">
    <location>
        <begin position="266"/>
        <end position="321"/>
    </location>
</feature>
<feature type="region of interest" description="Disordered" evidence="1">
    <location>
        <begin position="168"/>
        <end position="251"/>
    </location>
</feature>
<feature type="domain" description="Phage shock protein PspC N-terminal" evidence="3">
    <location>
        <begin position="32"/>
        <end position="86"/>
    </location>
</feature>
<feature type="transmembrane region" description="Helical" evidence="2">
    <location>
        <begin position="58"/>
        <end position="85"/>
    </location>
</feature>
<organism evidence="4 5">
    <name type="scientific">Sinosporangium album</name>
    <dbReference type="NCBI Taxonomy" id="504805"/>
    <lineage>
        <taxon>Bacteria</taxon>
        <taxon>Bacillati</taxon>
        <taxon>Actinomycetota</taxon>
        <taxon>Actinomycetes</taxon>
        <taxon>Streptosporangiales</taxon>
        <taxon>Streptosporangiaceae</taxon>
        <taxon>Sinosporangium</taxon>
    </lineage>
</organism>
<dbReference type="InterPro" id="IPR007168">
    <property type="entry name" value="Phageshock_PspC_N"/>
</dbReference>
<accession>A0A1G8CXN0</accession>
<proteinExistence type="predicted"/>
<keyword evidence="2" id="KW-1133">Transmembrane helix</keyword>
<feature type="region of interest" description="Disordered" evidence="1">
    <location>
        <begin position="1"/>
        <end position="30"/>
    </location>
</feature>